<evidence type="ECO:0000256" key="2">
    <source>
        <dbReference type="ARBA" id="ARBA00022448"/>
    </source>
</evidence>
<dbReference type="Proteomes" id="UP000651475">
    <property type="component" value="Unassembled WGS sequence"/>
</dbReference>
<keyword evidence="10" id="KW-0675">Receptor</keyword>
<name>A0ABR7DNF9_9BACT</name>
<evidence type="ECO:0000256" key="6">
    <source>
        <dbReference type="ARBA" id="ARBA00023237"/>
    </source>
</evidence>
<evidence type="ECO:0000313" key="10">
    <source>
        <dbReference type="EMBL" id="MBC5632966.1"/>
    </source>
</evidence>
<evidence type="ECO:0000256" key="5">
    <source>
        <dbReference type="ARBA" id="ARBA00023136"/>
    </source>
</evidence>
<dbReference type="Pfam" id="PF07715">
    <property type="entry name" value="Plug"/>
    <property type="match status" value="1"/>
</dbReference>
<proteinExistence type="inferred from homology"/>
<evidence type="ECO:0000256" key="3">
    <source>
        <dbReference type="ARBA" id="ARBA00022452"/>
    </source>
</evidence>
<dbReference type="Pfam" id="PF13715">
    <property type="entry name" value="CarbopepD_reg_2"/>
    <property type="match status" value="1"/>
</dbReference>
<dbReference type="InterPro" id="IPR023996">
    <property type="entry name" value="TonB-dep_OMP_SusC/RagA"/>
</dbReference>
<keyword evidence="5 7" id="KW-0472">Membrane</keyword>
<comment type="similarity">
    <text evidence="7">Belongs to the TonB-dependent receptor family.</text>
</comment>
<evidence type="ECO:0000259" key="9">
    <source>
        <dbReference type="Pfam" id="PF07715"/>
    </source>
</evidence>
<evidence type="ECO:0000256" key="8">
    <source>
        <dbReference type="SAM" id="SignalP"/>
    </source>
</evidence>
<dbReference type="Gene3D" id="2.170.130.10">
    <property type="entry name" value="TonB-dependent receptor, plug domain"/>
    <property type="match status" value="1"/>
</dbReference>
<dbReference type="InterPro" id="IPR008969">
    <property type="entry name" value="CarboxyPept-like_regulatory"/>
</dbReference>
<dbReference type="InterPro" id="IPR012910">
    <property type="entry name" value="Plug_dom"/>
</dbReference>
<comment type="caution">
    <text evidence="10">The sequence shown here is derived from an EMBL/GenBank/DDBJ whole genome shotgun (WGS) entry which is preliminary data.</text>
</comment>
<dbReference type="PROSITE" id="PS52016">
    <property type="entry name" value="TONB_DEPENDENT_REC_3"/>
    <property type="match status" value="1"/>
</dbReference>
<keyword evidence="6 7" id="KW-0998">Cell outer membrane</keyword>
<accession>A0ABR7DNF9</accession>
<evidence type="ECO:0000256" key="7">
    <source>
        <dbReference type="PROSITE-ProRule" id="PRU01360"/>
    </source>
</evidence>
<organism evidence="10 11">
    <name type="scientific">Parabacteroides hominis</name>
    <dbReference type="NCBI Taxonomy" id="2763057"/>
    <lineage>
        <taxon>Bacteria</taxon>
        <taxon>Pseudomonadati</taxon>
        <taxon>Bacteroidota</taxon>
        <taxon>Bacteroidia</taxon>
        <taxon>Bacteroidales</taxon>
        <taxon>Tannerellaceae</taxon>
        <taxon>Parabacteroides</taxon>
    </lineage>
</organism>
<gene>
    <name evidence="10" type="ORF">H8S65_09320</name>
</gene>
<dbReference type="Gene3D" id="2.40.170.20">
    <property type="entry name" value="TonB-dependent receptor, beta-barrel domain"/>
    <property type="match status" value="1"/>
</dbReference>
<dbReference type="NCBIfam" id="TIGR04057">
    <property type="entry name" value="SusC_RagA_signa"/>
    <property type="match status" value="1"/>
</dbReference>
<comment type="subcellular location">
    <subcellularLocation>
        <location evidence="1 7">Cell outer membrane</location>
        <topology evidence="1 7">Multi-pass membrane protein</topology>
    </subcellularLocation>
</comment>
<evidence type="ECO:0000313" key="11">
    <source>
        <dbReference type="Proteomes" id="UP000651475"/>
    </source>
</evidence>
<dbReference type="SUPFAM" id="SSF56935">
    <property type="entry name" value="Porins"/>
    <property type="match status" value="1"/>
</dbReference>
<keyword evidence="2 7" id="KW-0813">Transport</keyword>
<evidence type="ECO:0000256" key="1">
    <source>
        <dbReference type="ARBA" id="ARBA00004571"/>
    </source>
</evidence>
<feature type="domain" description="TonB-dependent receptor plug" evidence="9">
    <location>
        <begin position="131"/>
        <end position="236"/>
    </location>
</feature>
<evidence type="ECO:0000256" key="4">
    <source>
        <dbReference type="ARBA" id="ARBA00022692"/>
    </source>
</evidence>
<sequence>MLKNFKPISLILLAGATCFPASIFAETTPSKQSMNISQQSGKVTGTVEDDLGPVAGASVVVKGTTNGNITDMDGNFTLEGVKNGDIIQISFIGYTTQEIKYTGQPTIQIKLAEDTQKLEEVVVVGYGTQKKVNLTGAVGVADGAVLEDRPIGNIAQGLQGVVPNLNIDFASGDPTASTTFNIRGTTSLNGGSALLLVDGVETEDLSLLNPQDIESVSVLKDAASASIYGARAAFGVVLITTKKGKKAQKVQVNYNNNLSWSMASRLPDGISSDKWLRAMNVAGDNSAAMKWSNELINAVDAYIAGTGPSSFPATDGQITAVGEWAYAGNTDWFEEMYQPSFMQQHNASISGGSEKSTYYGSIGYKGQDGLLRHGTDEYRRINMTFNYSTQVTKWLELTFRTKYNRNTSNTPDVKDYMGESAHYEVYRSMPWVPMYTANGDWAGIGGSGFNYNYVGRMALAGRDKMNSDDMWYTAAFNLTPIAGLSIKGDYTGNKYYENQTNNVKTLYQTNPDGSQSSVAGSPNKMTEARYNTTYQALNIYADYKKSFNDVHNFGLMVGYNQESKKTNNLSVMTQSLFNNDKPIIDLANTSRLPTFSGTIWAVQGAFFRLNYDYKQRYLLEVNGRYDGSSKYASGDRWGFFPSVSAGWRISEEPFFEPARNLFDNLKLRASYGGLGNQVTDGNFQYLSYLNSKTLSYLINGQMAGALTAPTLASSNITWEKVYTSNVGLDWTMLNGRLTGSFDYYIRDTKDMVVRRTYPAVLGTTGGKENLADMRTKGMELSITWNDNIENVAGSPLNYSIGVGISDNTSEITRYDNPTMSLNETYYKGMKIGEIWGYETEGFIQNAAEAAEMADRQSFISTTWIPGDIKYADLNGDGKINQGNNRVGDSGDRKIIGNNTPRYNFNLNLGGSWKGFDLRLFFQGTMKRDIWLDSPIFWGYDGVWSSCLNDYHVDNSWSETNTNAYYPVPLFNNRSKKVQTKYLQNGAYIRLKDVTLSYTIPKTLTSRIGIQQLKVYVSGQNLWEATGLYKYLDPDVVGSRNSSTTKSDGSATTVGSLATEAGGRVYPFTRSYSFGINVTF</sequence>
<keyword evidence="4 7" id="KW-0812">Transmembrane</keyword>
<dbReference type="EMBL" id="JACOOJ010000013">
    <property type="protein sequence ID" value="MBC5632966.1"/>
    <property type="molecule type" value="Genomic_DNA"/>
</dbReference>
<keyword evidence="8" id="KW-0732">Signal</keyword>
<dbReference type="InterPro" id="IPR037066">
    <property type="entry name" value="Plug_dom_sf"/>
</dbReference>
<dbReference type="InterPro" id="IPR023997">
    <property type="entry name" value="TonB-dep_OMP_SusC/RagA_CS"/>
</dbReference>
<dbReference type="InterPro" id="IPR036942">
    <property type="entry name" value="Beta-barrel_TonB_sf"/>
</dbReference>
<keyword evidence="3 7" id="KW-1134">Transmembrane beta strand</keyword>
<dbReference type="InterPro" id="IPR039426">
    <property type="entry name" value="TonB-dep_rcpt-like"/>
</dbReference>
<feature type="signal peptide" evidence="8">
    <location>
        <begin position="1"/>
        <end position="25"/>
    </location>
</feature>
<protein>
    <submittedName>
        <fullName evidence="10">TonB-dependent receptor</fullName>
    </submittedName>
</protein>
<dbReference type="Gene3D" id="2.60.40.1120">
    <property type="entry name" value="Carboxypeptidase-like, regulatory domain"/>
    <property type="match status" value="1"/>
</dbReference>
<dbReference type="SUPFAM" id="SSF49464">
    <property type="entry name" value="Carboxypeptidase regulatory domain-like"/>
    <property type="match status" value="1"/>
</dbReference>
<reference evidence="10 11" key="1">
    <citation type="submission" date="2020-08" db="EMBL/GenBank/DDBJ databases">
        <title>Genome public.</title>
        <authorList>
            <person name="Liu C."/>
            <person name="Sun Q."/>
        </authorList>
    </citation>
    <scope>NUCLEOTIDE SEQUENCE [LARGE SCALE GENOMIC DNA]</scope>
    <source>
        <strain evidence="10 11">NSJ-79</strain>
    </source>
</reference>
<dbReference type="RefSeq" id="WP_186929718.1">
    <property type="nucleotide sequence ID" value="NZ_JACOOJ010000013.1"/>
</dbReference>
<dbReference type="NCBIfam" id="TIGR04056">
    <property type="entry name" value="OMP_RagA_SusC"/>
    <property type="match status" value="1"/>
</dbReference>
<keyword evidence="11" id="KW-1185">Reference proteome</keyword>
<feature type="chain" id="PRO_5047130270" evidence="8">
    <location>
        <begin position="26"/>
        <end position="1079"/>
    </location>
</feature>